<evidence type="ECO:0000313" key="9">
    <source>
        <dbReference type="EMBL" id="SDG33601.1"/>
    </source>
</evidence>
<dbReference type="PANTHER" id="PTHR30572:SF18">
    <property type="entry name" value="ABC-TYPE MACROLIDE FAMILY EXPORT SYSTEM PERMEASE COMPONENT 2"/>
    <property type="match status" value="1"/>
</dbReference>
<feature type="transmembrane region" description="Helical" evidence="6">
    <location>
        <begin position="428"/>
        <end position="448"/>
    </location>
</feature>
<evidence type="ECO:0000259" key="8">
    <source>
        <dbReference type="Pfam" id="PF12704"/>
    </source>
</evidence>
<organism evidence="9 10">
    <name type="scientific">Mucilaginibacter gossypii</name>
    <dbReference type="NCBI Taxonomy" id="551996"/>
    <lineage>
        <taxon>Bacteria</taxon>
        <taxon>Pseudomonadati</taxon>
        <taxon>Bacteroidota</taxon>
        <taxon>Sphingobacteriia</taxon>
        <taxon>Sphingobacteriales</taxon>
        <taxon>Sphingobacteriaceae</taxon>
        <taxon>Mucilaginibacter</taxon>
    </lineage>
</organism>
<feature type="transmembrane region" description="Helical" evidence="6">
    <location>
        <begin position="378"/>
        <end position="402"/>
    </location>
</feature>
<evidence type="ECO:0000256" key="4">
    <source>
        <dbReference type="ARBA" id="ARBA00022989"/>
    </source>
</evidence>
<accession>A0A1G7TEI7</accession>
<dbReference type="EMBL" id="FNCG01000003">
    <property type="protein sequence ID" value="SDG33601.1"/>
    <property type="molecule type" value="Genomic_DNA"/>
</dbReference>
<evidence type="ECO:0000313" key="10">
    <source>
        <dbReference type="Proteomes" id="UP000199705"/>
    </source>
</evidence>
<dbReference type="Proteomes" id="UP000199705">
    <property type="component" value="Unassembled WGS sequence"/>
</dbReference>
<dbReference type="RefSeq" id="WP_091163859.1">
    <property type="nucleotide sequence ID" value="NZ_FNCG01000003.1"/>
</dbReference>
<protein>
    <submittedName>
        <fullName evidence="9">Putative ABC transport system permease protein</fullName>
    </submittedName>
</protein>
<keyword evidence="3 6" id="KW-0812">Transmembrane</keyword>
<feature type="transmembrane region" description="Helical" evidence="6">
    <location>
        <begin position="761"/>
        <end position="784"/>
    </location>
</feature>
<dbReference type="GO" id="GO:0022857">
    <property type="term" value="F:transmembrane transporter activity"/>
    <property type="evidence" value="ECO:0007669"/>
    <property type="project" value="TreeGrafter"/>
</dbReference>
<name>A0A1G7TEI7_9SPHI</name>
<keyword evidence="5 6" id="KW-0472">Membrane</keyword>
<dbReference type="AlphaFoldDB" id="A0A1G7TEI7"/>
<feature type="transmembrane region" description="Helical" evidence="6">
    <location>
        <begin position="21"/>
        <end position="43"/>
    </location>
</feature>
<feature type="transmembrane region" description="Helical" evidence="6">
    <location>
        <begin position="719"/>
        <end position="741"/>
    </location>
</feature>
<dbReference type="Pfam" id="PF12704">
    <property type="entry name" value="MacB_PCD"/>
    <property type="match status" value="1"/>
</dbReference>
<proteinExistence type="predicted"/>
<evidence type="ECO:0000259" key="7">
    <source>
        <dbReference type="Pfam" id="PF02687"/>
    </source>
</evidence>
<evidence type="ECO:0000256" key="6">
    <source>
        <dbReference type="SAM" id="Phobius"/>
    </source>
</evidence>
<feature type="domain" description="MacB-like periplasmic core" evidence="8">
    <location>
        <begin position="20"/>
        <end position="237"/>
    </location>
</feature>
<reference evidence="10" key="1">
    <citation type="submission" date="2016-10" db="EMBL/GenBank/DDBJ databases">
        <authorList>
            <person name="Varghese N."/>
            <person name="Submissions S."/>
        </authorList>
    </citation>
    <scope>NUCLEOTIDE SEQUENCE [LARGE SCALE GENOMIC DNA]</scope>
    <source>
        <strain evidence="10">Gh-67</strain>
    </source>
</reference>
<evidence type="ECO:0000256" key="1">
    <source>
        <dbReference type="ARBA" id="ARBA00004651"/>
    </source>
</evidence>
<dbReference type="InterPro" id="IPR050250">
    <property type="entry name" value="Macrolide_Exporter_MacB"/>
</dbReference>
<dbReference type="Pfam" id="PF02687">
    <property type="entry name" value="FtsX"/>
    <property type="match status" value="2"/>
</dbReference>
<evidence type="ECO:0000256" key="3">
    <source>
        <dbReference type="ARBA" id="ARBA00022692"/>
    </source>
</evidence>
<dbReference type="InterPro" id="IPR003838">
    <property type="entry name" value="ABC3_permease_C"/>
</dbReference>
<feature type="transmembrane region" description="Helical" evidence="6">
    <location>
        <begin position="335"/>
        <end position="358"/>
    </location>
</feature>
<dbReference type="PROSITE" id="PS51257">
    <property type="entry name" value="PROKAR_LIPOPROTEIN"/>
    <property type="match status" value="1"/>
</dbReference>
<keyword evidence="4 6" id="KW-1133">Transmembrane helix</keyword>
<keyword evidence="2" id="KW-1003">Cell membrane</keyword>
<feature type="transmembrane region" description="Helical" evidence="6">
    <location>
        <begin position="675"/>
        <end position="698"/>
    </location>
</feature>
<dbReference type="GO" id="GO:0005886">
    <property type="term" value="C:plasma membrane"/>
    <property type="evidence" value="ECO:0007669"/>
    <property type="project" value="UniProtKB-SubCell"/>
</dbReference>
<keyword evidence="10" id="KW-1185">Reference proteome</keyword>
<dbReference type="PANTHER" id="PTHR30572">
    <property type="entry name" value="MEMBRANE COMPONENT OF TRANSPORTER-RELATED"/>
    <property type="match status" value="1"/>
</dbReference>
<feature type="transmembrane region" description="Helical" evidence="6">
    <location>
        <begin position="287"/>
        <end position="306"/>
    </location>
</feature>
<comment type="subcellular location">
    <subcellularLocation>
        <location evidence="1">Cell membrane</location>
        <topology evidence="1">Multi-pass membrane protein</topology>
    </subcellularLocation>
</comment>
<evidence type="ECO:0000256" key="2">
    <source>
        <dbReference type="ARBA" id="ARBA00022475"/>
    </source>
</evidence>
<evidence type="ECO:0000256" key="5">
    <source>
        <dbReference type="ARBA" id="ARBA00023136"/>
    </source>
</evidence>
<feature type="domain" description="ABC3 transporter permease C-terminal" evidence="7">
    <location>
        <begin position="290"/>
        <end position="407"/>
    </location>
</feature>
<dbReference type="InterPro" id="IPR025857">
    <property type="entry name" value="MacB_PCD"/>
</dbReference>
<feature type="domain" description="ABC3 transporter permease C-terminal" evidence="7">
    <location>
        <begin position="678"/>
        <end position="790"/>
    </location>
</feature>
<gene>
    <name evidence="9" type="ORF">SAMN05192573_103130</name>
</gene>
<sequence>MIKNYFKTAWRNIWKNKVFSAINIFGLAVGMAACIVITLFVYYEKSFDNLHTKNIYRLNEVQKFEGMGASQKVALSMFPMGPTLKTDFPEIKNFTRVRWQQKFPLNNGLKRVYMPQVFFVDSVFLKMFDFKLLRGDRATALLKPRSVLLTEDAAKRMFGNDDPIGKTVTNYGQDTITYSVTGILANVPKNSQLQFDCLFSFSSIYKKWMFTNWGGNWLNTYLELAPGTNIAALEKKFPAYLQKYKGKDGPKNYELFLLSLKDVHANSADIGLDYINYQKFDKHITNLFTVIGIIVLVIACINFINLSTARSSERAKEVGVRKSIGAGRFQLAMQFLGETVLLSLIALAFACIFVSLAIPFINSLSQRDISLPLHDNNMLIGVVLISTVLVGIISGIYPALFLSSFQPIKVLKGALATAGGNKVPLRNILVVGQFTSAVILMIATVLVIRQLKFMQKKDPGFNRDQIVNVPLGLIPQNKYDLFKQELLSNSIIQGVTASQDILGSHLDQTGISFKLGDSPLRQLTSTLLVVDNNYLDLYKIKLLMGKNFSTDTSAVWKQYIINEALAKELLKDHKGKNMESLLGQRFGFDSLGVITGIAKDFNFNSLHYKIETLFLVNGKGFNQMSVKINGGRAKDAVAFIQSTWQKEFPGIPFEYQFLDDHFKEVYSVDNQVSTVVSILAGLIIIISCLGLFGLASYSAEKRIKEIGVRKVLGASVQNIVMLLSGHFVKLVLIANVIAWPIAFYAMSKWLQDFAYRIDISWWVFGIAGFTSLVIAFATVSFQAIKAAVANPVKSLRSE</sequence>
<dbReference type="STRING" id="551996.SAMN05192573_103130"/>